<dbReference type="Proteomes" id="UP000589516">
    <property type="component" value="Unassembled WGS sequence"/>
</dbReference>
<dbReference type="InterPro" id="IPR036249">
    <property type="entry name" value="Thioredoxin-like_sf"/>
</dbReference>
<sequence length="104" mass="11559">MERLTGADFDGTKLSRDGTLAVTFSAKWCPYCRDFMAKFKTAELSVEKAMGDVTDEESALWDDFKLEVVPTLVLFRDGEAVWRRDGARHVGLNGADIDALRAAL</sequence>
<gene>
    <name evidence="2" type="ORF">EYQ16_05685</name>
</gene>
<proteinExistence type="predicted"/>
<dbReference type="InterPro" id="IPR013766">
    <property type="entry name" value="Thioredoxin_domain"/>
</dbReference>
<accession>A0A7C8DDQ2</accession>
<organism evidence="2 3">
    <name type="scientific">Marine Group III euryarchaeote</name>
    <dbReference type="NCBI Taxonomy" id="2173149"/>
    <lineage>
        <taxon>Archaea</taxon>
        <taxon>Methanobacteriati</taxon>
        <taxon>Thermoplasmatota</taxon>
        <taxon>Thermoplasmata</taxon>
        <taxon>Candidatus Thermoprofundales</taxon>
    </lineage>
</organism>
<dbReference type="Gene3D" id="3.40.30.10">
    <property type="entry name" value="Glutaredoxin"/>
    <property type="match status" value="1"/>
</dbReference>
<dbReference type="CDD" id="cd02947">
    <property type="entry name" value="TRX_family"/>
    <property type="match status" value="1"/>
</dbReference>
<evidence type="ECO:0000313" key="3">
    <source>
        <dbReference type="Proteomes" id="UP000589516"/>
    </source>
</evidence>
<name>A0A7C8DDQ2_9ARCH</name>
<evidence type="ECO:0000313" key="2">
    <source>
        <dbReference type="EMBL" id="HIG63985.1"/>
    </source>
</evidence>
<dbReference type="AlphaFoldDB" id="A0A7C8DDQ2"/>
<evidence type="ECO:0000259" key="1">
    <source>
        <dbReference type="Pfam" id="PF00085"/>
    </source>
</evidence>
<feature type="domain" description="Thioredoxin" evidence="1">
    <location>
        <begin position="4"/>
        <end position="89"/>
    </location>
</feature>
<dbReference type="Pfam" id="PF00085">
    <property type="entry name" value="Thioredoxin"/>
    <property type="match status" value="1"/>
</dbReference>
<dbReference type="EMBL" id="DUAV01000034">
    <property type="protein sequence ID" value="HIG63985.1"/>
    <property type="molecule type" value="Genomic_DNA"/>
</dbReference>
<comment type="caution">
    <text evidence="2">The sequence shown here is derived from an EMBL/GenBank/DDBJ whole genome shotgun (WGS) entry which is preliminary data.</text>
</comment>
<reference evidence="3" key="1">
    <citation type="journal article" date="2019" name="bioRxiv">
        <title>Genome diversification in globally distributed novel marine Proteobacteria is linked to environmental adaptation.</title>
        <authorList>
            <person name="Zhou Z."/>
            <person name="Tran P.Q."/>
            <person name="Kieft K."/>
            <person name="Anantharaman K."/>
        </authorList>
    </citation>
    <scope>NUCLEOTIDE SEQUENCE [LARGE SCALE GENOMIC DNA]</scope>
</reference>
<protein>
    <submittedName>
        <fullName evidence="2">Thioredoxin</fullName>
    </submittedName>
</protein>
<dbReference type="SUPFAM" id="SSF52833">
    <property type="entry name" value="Thioredoxin-like"/>
    <property type="match status" value="1"/>
</dbReference>